<dbReference type="EMBL" id="FNKH01000002">
    <property type="protein sequence ID" value="SDR05949.1"/>
    <property type="molecule type" value="Genomic_DNA"/>
</dbReference>
<organism evidence="1 2">
    <name type="scientific">Crystallibacter crystallopoietes</name>
    <dbReference type="NCBI Taxonomy" id="37928"/>
    <lineage>
        <taxon>Bacteria</taxon>
        <taxon>Bacillati</taxon>
        <taxon>Actinomycetota</taxon>
        <taxon>Actinomycetes</taxon>
        <taxon>Micrococcales</taxon>
        <taxon>Micrococcaceae</taxon>
        <taxon>Crystallibacter</taxon>
    </lineage>
</organism>
<protein>
    <submittedName>
        <fullName evidence="1">Putative membrane protein</fullName>
    </submittedName>
</protein>
<name>A0A1H1FYU4_9MICC</name>
<evidence type="ECO:0000313" key="2">
    <source>
        <dbReference type="Proteomes" id="UP000181917"/>
    </source>
</evidence>
<keyword evidence="2" id="KW-1185">Reference proteome</keyword>
<accession>A0A1H1FYU4</accession>
<dbReference type="STRING" id="37928.SAMN04489742_3725"/>
<dbReference type="OrthoDB" id="3748887at2"/>
<dbReference type="KEGG" id="acry:AC20117_20745"/>
<gene>
    <name evidence="1" type="ORF">SAMN04489742_3725</name>
</gene>
<dbReference type="AlphaFoldDB" id="A0A1H1FYU4"/>
<sequence length="80" mass="9138">MMDFMGFGMAWMWIFGLLLLTGLVLLIVFLVRALSAGPNRGSRRSGEATRARGILEERYARGKLSTEEYQERLRILNENS</sequence>
<reference evidence="1 2" key="1">
    <citation type="submission" date="2016-10" db="EMBL/GenBank/DDBJ databases">
        <authorList>
            <person name="de Groot N.N."/>
        </authorList>
    </citation>
    <scope>NUCLEOTIDE SEQUENCE [LARGE SCALE GENOMIC DNA]</scope>
    <source>
        <strain evidence="1 2">DSM 20117</strain>
    </source>
</reference>
<dbReference type="Proteomes" id="UP000181917">
    <property type="component" value="Unassembled WGS sequence"/>
</dbReference>
<dbReference type="RefSeq" id="WP_074701897.1">
    <property type="nucleotide sequence ID" value="NZ_CP018863.1"/>
</dbReference>
<proteinExistence type="predicted"/>
<evidence type="ECO:0000313" key="1">
    <source>
        <dbReference type="EMBL" id="SDR05949.1"/>
    </source>
</evidence>